<keyword evidence="1" id="KW-1133">Transmembrane helix</keyword>
<evidence type="ECO:0000313" key="3">
    <source>
        <dbReference type="Proteomes" id="UP000555552"/>
    </source>
</evidence>
<gene>
    <name evidence="2" type="ORF">HLB09_03110</name>
</gene>
<accession>A0A849BMT1</accession>
<dbReference type="AlphaFoldDB" id="A0A849BMT1"/>
<evidence type="ECO:0000256" key="1">
    <source>
        <dbReference type="SAM" id="Phobius"/>
    </source>
</evidence>
<dbReference type="Proteomes" id="UP000555552">
    <property type="component" value="Unassembled WGS sequence"/>
</dbReference>
<evidence type="ECO:0000313" key="2">
    <source>
        <dbReference type="EMBL" id="NNH22092.1"/>
    </source>
</evidence>
<dbReference type="EMBL" id="JABEMA010000020">
    <property type="protein sequence ID" value="NNH22092.1"/>
    <property type="molecule type" value="Genomic_DNA"/>
</dbReference>
<keyword evidence="1" id="KW-0812">Transmembrane</keyword>
<reference evidence="2 3" key="1">
    <citation type="submission" date="2020-05" db="EMBL/GenBank/DDBJ databases">
        <title>MicrobeNet Type strains.</title>
        <authorList>
            <person name="Nicholson A.C."/>
        </authorList>
    </citation>
    <scope>NUCLEOTIDE SEQUENCE [LARGE SCALE GENOMIC DNA]</scope>
    <source>
        <strain evidence="2 3">JCM 14547</strain>
    </source>
</reference>
<keyword evidence="1" id="KW-0472">Membrane</keyword>
<organism evidence="2 3">
    <name type="scientific">Pseudokineococcus marinus</name>
    <dbReference type="NCBI Taxonomy" id="351215"/>
    <lineage>
        <taxon>Bacteria</taxon>
        <taxon>Bacillati</taxon>
        <taxon>Actinomycetota</taxon>
        <taxon>Actinomycetes</taxon>
        <taxon>Kineosporiales</taxon>
        <taxon>Kineosporiaceae</taxon>
        <taxon>Pseudokineococcus</taxon>
    </lineage>
</organism>
<sequence>MRRFAAWLGLSDARADDEGGVPSWHGVSTRARRLCGAAWLLVAVATFALLRWLMPLDDGLAGTAPVVIAVLLGALGLAWTERALVSAPRS</sequence>
<comment type="caution">
    <text evidence="2">The sequence shown here is derived from an EMBL/GenBank/DDBJ whole genome shotgun (WGS) entry which is preliminary data.</text>
</comment>
<dbReference type="RefSeq" id="WP_171201948.1">
    <property type="nucleotide sequence ID" value="NZ_BAAANP010000023.1"/>
</dbReference>
<proteinExistence type="predicted"/>
<name>A0A849BMT1_9ACTN</name>
<protein>
    <submittedName>
        <fullName evidence="2">Uncharacterized protein</fullName>
    </submittedName>
</protein>
<feature type="transmembrane region" description="Helical" evidence="1">
    <location>
        <begin position="60"/>
        <end position="80"/>
    </location>
</feature>
<feature type="transmembrane region" description="Helical" evidence="1">
    <location>
        <begin position="31"/>
        <end position="53"/>
    </location>
</feature>
<keyword evidence="3" id="KW-1185">Reference proteome</keyword>